<protein>
    <recommendedName>
        <fullName evidence="8">Sphingoid long-chain base transporter RSB1</fullName>
    </recommendedName>
</protein>
<feature type="transmembrane region" description="Helical" evidence="5">
    <location>
        <begin position="172"/>
        <end position="194"/>
    </location>
</feature>
<evidence type="ECO:0000313" key="7">
    <source>
        <dbReference type="Proteomes" id="UP001175261"/>
    </source>
</evidence>
<evidence type="ECO:0000313" key="6">
    <source>
        <dbReference type="EMBL" id="KAK0384512.1"/>
    </source>
</evidence>
<dbReference type="Proteomes" id="UP001175261">
    <property type="component" value="Unassembled WGS sequence"/>
</dbReference>
<feature type="transmembrane region" description="Helical" evidence="5">
    <location>
        <begin position="93"/>
        <end position="118"/>
    </location>
</feature>
<name>A0AA39L561_SARSR</name>
<evidence type="ECO:0000256" key="3">
    <source>
        <dbReference type="ARBA" id="ARBA00022989"/>
    </source>
</evidence>
<dbReference type="GO" id="GO:0000324">
    <property type="term" value="C:fungal-type vacuole"/>
    <property type="evidence" value="ECO:0007669"/>
    <property type="project" value="TreeGrafter"/>
</dbReference>
<evidence type="ECO:0008006" key="8">
    <source>
        <dbReference type="Google" id="ProtNLM"/>
    </source>
</evidence>
<comment type="caution">
    <text evidence="6">The sequence shown here is derived from an EMBL/GenBank/DDBJ whole genome shotgun (WGS) entry which is preliminary data.</text>
</comment>
<dbReference type="InterPro" id="IPR007568">
    <property type="entry name" value="RTA1"/>
</dbReference>
<feature type="transmembrane region" description="Helical" evidence="5">
    <location>
        <begin position="215"/>
        <end position="233"/>
    </location>
</feature>
<feature type="transmembrane region" description="Helical" evidence="5">
    <location>
        <begin position="65"/>
        <end position="87"/>
    </location>
</feature>
<evidence type="ECO:0000256" key="4">
    <source>
        <dbReference type="ARBA" id="ARBA00023136"/>
    </source>
</evidence>
<organism evidence="6 7">
    <name type="scientific">Sarocladium strictum</name>
    <name type="common">Black bundle disease fungus</name>
    <name type="synonym">Acremonium strictum</name>
    <dbReference type="NCBI Taxonomy" id="5046"/>
    <lineage>
        <taxon>Eukaryota</taxon>
        <taxon>Fungi</taxon>
        <taxon>Dikarya</taxon>
        <taxon>Ascomycota</taxon>
        <taxon>Pezizomycotina</taxon>
        <taxon>Sordariomycetes</taxon>
        <taxon>Hypocreomycetidae</taxon>
        <taxon>Hypocreales</taxon>
        <taxon>Sarocladiaceae</taxon>
        <taxon>Sarocladium</taxon>
    </lineage>
</organism>
<evidence type="ECO:0000256" key="5">
    <source>
        <dbReference type="SAM" id="Phobius"/>
    </source>
</evidence>
<feature type="transmembrane region" description="Helical" evidence="5">
    <location>
        <begin position="253"/>
        <end position="277"/>
    </location>
</feature>
<keyword evidence="3 5" id="KW-1133">Transmembrane helix</keyword>
<comment type="subcellular location">
    <subcellularLocation>
        <location evidence="1">Membrane</location>
        <topology evidence="1">Multi-pass membrane protein</topology>
    </subcellularLocation>
</comment>
<feature type="transmembrane region" description="Helical" evidence="5">
    <location>
        <begin position="138"/>
        <end position="160"/>
    </location>
</feature>
<dbReference type="PANTHER" id="PTHR31465">
    <property type="entry name" value="PROTEIN RTA1-RELATED"/>
    <property type="match status" value="1"/>
</dbReference>
<gene>
    <name evidence="6" type="ORF">NLU13_8598</name>
</gene>
<keyword evidence="4 5" id="KW-0472">Membrane</keyword>
<reference evidence="6" key="1">
    <citation type="submission" date="2022-10" db="EMBL/GenBank/DDBJ databases">
        <title>Determination and structural analysis of whole genome sequence of Sarocladium strictum F4-1.</title>
        <authorList>
            <person name="Hu L."/>
            <person name="Jiang Y."/>
        </authorList>
    </citation>
    <scope>NUCLEOTIDE SEQUENCE</scope>
    <source>
        <strain evidence="6">F4-1</strain>
    </source>
</reference>
<dbReference type="AlphaFoldDB" id="A0AA39L561"/>
<dbReference type="PANTHER" id="PTHR31465:SF9">
    <property type="entry name" value="SPHINGOID LONG-CHAIN BASE TRANSPORTER RSB1"/>
    <property type="match status" value="1"/>
</dbReference>
<keyword evidence="2 5" id="KW-0812">Transmembrane</keyword>
<evidence type="ECO:0000256" key="2">
    <source>
        <dbReference type="ARBA" id="ARBA00022692"/>
    </source>
</evidence>
<feature type="transmembrane region" description="Helical" evidence="5">
    <location>
        <begin position="38"/>
        <end position="58"/>
    </location>
</feature>
<evidence type="ECO:0000256" key="1">
    <source>
        <dbReference type="ARBA" id="ARBA00004141"/>
    </source>
</evidence>
<dbReference type="EMBL" id="JAPDFR010000008">
    <property type="protein sequence ID" value="KAK0384512.1"/>
    <property type="molecule type" value="Genomic_DNA"/>
</dbReference>
<proteinExistence type="predicted"/>
<keyword evidence="7" id="KW-1185">Reference proteome</keyword>
<dbReference type="Pfam" id="PF04479">
    <property type="entry name" value="RTA1"/>
    <property type="match status" value="1"/>
</dbReference>
<sequence length="305" mass="33526">MSDRGQLPSDLIVFGPDANCTLAICPVEWSVYQYRPNLAANIIFLVLFAIAMLVHIYLGIRWKSWFFMSFMIAGCTMEVIGYIGRIIMHGNPFSFPGFMIQIVFITTGPVWYTAAIYVTLSKTIYALAPEVSRVNPKLFYWIFIPADIVCLVLQAAGGALSTISQGSSQTGIDIAMAGLILQVIILALFVVALGDYMIRYFRSGATGALNNRTRIYFGGLTTAIVLILGRCFYRCYELSQGYQDSELVTDEALFIALEGVLILLAVYCLCIGHPGLVQGAKAKDVSRGASDEETMSERKTHSVVA</sequence>
<dbReference type="GO" id="GO:0005886">
    <property type="term" value="C:plasma membrane"/>
    <property type="evidence" value="ECO:0007669"/>
    <property type="project" value="TreeGrafter"/>
</dbReference>
<accession>A0AA39L561</accession>